<protein>
    <submittedName>
        <fullName evidence="3">Phospholipase/Carboxylesterase</fullName>
    </submittedName>
</protein>
<dbReference type="GO" id="GO:0016787">
    <property type="term" value="F:hydrolase activity"/>
    <property type="evidence" value="ECO:0007669"/>
    <property type="project" value="InterPro"/>
</dbReference>
<dbReference type="SUPFAM" id="SSF53474">
    <property type="entry name" value="alpha/beta-Hydrolases"/>
    <property type="match status" value="1"/>
</dbReference>
<evidence type="ECO:0000259" key="2">
    <source>
        <dbReference type="Pfam" id="PF02230"/>
    </source>
</evidence>
<feature type="compositionally biased region" description="Polar residues" evidence="1">
    <location>
        <begin position="194"/>
        <end position="213"/>
    </location>
</feature>
<dbReference type="Pfam" id="PF02230">
    <property type="entry name" value="Abhydrolase_2"/>
    <property type="match status" value="1"/>
</dbReference>
<evidence type="ECO:0000256" key="1">
    <source>
        <dbReference type="SAM" id="MobiDB-lite"/>
    </source>
</evidence>
<feature type="domain" description="Phospholipase/carboxylesterase/thioesterase" evidence="2">
    <location>
        <begin position="56"/>
        <end position="189"/>
    </location>
</feature>
<reference evidence="3 4" key="1">
    <citation type="submission" date="2018-11" db="EMBL/GenBank/DDBJ databases">
        <authorList>
            <person name="Criscuolo A."/>
        </authorList>
    </citation>
    <scope>NUCLEOTIDE SEQUENCE [LARGE SCALE GENOMIC DNA]</scope>
    <source>
        <strain evidence="3">AT11b</strain>
    </source>
</reference>
<dbReference type="Gene3D" id="3.40.50.1820">
    <property type="entry name" value="alpha/beta hydrolase"/>
    <property type="match status" value="1"/>
</dbReference>
<dbReference type="InterPro" id="IPR029058">
    <property type="entry name" value="AB_hydrolase_fold"/>
</dbReference>
<dbReference type="AlphaFoldDB" id="A0A3P5W5E2"/>
<dbReference type="InterPro" id="IPR003140">
    <property type="entry name" value="PLipase/COase/thioEstase"/>
</dbReference>
<name>A0A3P5W5E2_9MICC</name>
<accession>A0A3P5W5E2</accession>
<dbReference type="Proteomes" id="UP000280861">
    <property type="component" value="Unassembled WGS sequence"/>
</dbReference>
<feature type="region of interest" description="Disordered" evidence="1">
    <location>
        <begin position="192"/>
        <end position="213"/>
    </location>
</feature>
<organism evidence="3 4">
    <name type="scientific">Arthrobacter ulcerisalmonis</name>
    <dbReference type="NCBI Taxonomy" id="2483813"/>
    <lineage>
        <taxon>Bacteria</taxon>
        <taxon>Bacillati</taxon>
        <taxon>Actinomycetota</taxon>
        <taxon>Actinomycetes</taxon>
        <taxon>Micrococcales</taxon>
        <taxon>Micrococcaceae</taxon>
        <taxon>Arthrobacter</taxon>
    </lineage>
</organism>
<dbReference type="EMBL" id="UXAU01000009">
    <property type="protein sequence ID" value="VDC18509.1"/>
    <property type="molecule type" value="Genomic_DNA"/>
</dbReference>
<gene>
    <name evidence="3" type="ORF">PSET11_00352</name>
</gene>
<sequence>MAILSVHGRGQNPEIMKDFASFLNVPGARFYAPSAEGATWYPEPFLEPLERNQPQLDLSLALIPQYLTIIASAGFAPDKTVLWGFSQGACLLSHFLATRHYRCGGAVLFTGGHLGPGPLPEYAGRPLTGMPVLMRTIAEDPWVPRWRVEETASNLTRQGADVDLKVAPGTEHIITAEAFTAASELINTLAPKKGSSSRSFVPEVTASSGPKNP</sequence>
<keyword evidence="4" id="KW-1185">Reference proteome</keyword>
<evidence type="ECO:0000313" key="3">
    <source>
        <dbReference type="EMBL" id="VDC18509.1"/>
    </source>
</evidence>
<evidence type="ECO:0000313" key="4">
    <source>
        <dbReference type="Proteomes" id="UP000280861"/>
    </source>
</evidence>
<dbReference type="OrthoDB" id="9801763at2"/>
<dbReference type="RefSeq" id="WP_124090108.1">
    <property type="nucleotide sequence ID" value="NZ_CBCRYA010000005.1"/>
</dbReference>
<proteinExistence type="predicted"/>